<proteinExistence type="inferred from homology"/>
<keyword evidence="4" id="KW-0029">Amino-acid transport</keyword>
<evidence type="ECO:0000256" key="5">
    <source>
        <dbReference type="SAM" id="SignalP"/>
    </source>
</evidence>
<keyword evidence="3 5" id="KW-0732">Signal</keyword>
<dbReference type="CDD" id="cd20013">
    <property type="entry name" value="PBP1_RPA0985_benzoate-like"/>
    <property type="match status" value="1"/>
</dbReference>
<evidence type="ECO:0000256" key="2">
    <source>
        <dbReference type="ARBA" id="ARBA00022448"/>
    </source>
</evidence>
<comment type="similarity">
    <text evidence="1">Belongs to the leucine-binding protein family.</text>
</comment>
<keyword evidence="2" id="KW-0813">Transport</keyword>
<evidence type="ECO:0000259" key="6">
    <source>
        <dbReference type="Pfam" id="PF13458"/>
    </source>
</evidence>
<feature type="chain" id="PRO_5017210427" evidence="5">
    <location>
        <begin position="24"/>
        <end position="389"/>
    </location>
</feature>
<feature type="signal peptide" evidence="5">
    <location>
        <begin position="1"/>
        <end position="23"/>
    </location>
</feature>
<evidence type="ECO:0000313" key="8">
    <source>
        <dbReference type="Proteomes" id="UP000266206"/>
    </source>
</evidence>
<dbReference type="RefSeq" id="WP_119515448.1">
    <property type="nucleotide sequence ID" value="NZ_NQYH01000001.1"/>
</dbReference>
<accession>A0A3A1YXY4</accession>
<name>A0A3A1YXY4_9BURK</name>
<sequence>MKKALRLGAIALMAASITGFAHADTVKVGIIGPFSGPFAHYGKLFKDGAESYLKQQGGKFAGHDIEIIYRDSGGPNPSGVKTAAQELIVSDRVDYLGGIVFTPNAMAVAPLVQESKTPTVIFNAATSSITPKSDYLVRTSYTLWQVTVPIARWAHEQGIKKVVTAVSDYAPGVDGETAFKEEFTRLGGEVVESIRMPLNTNDFSPFAQRIKASGAEAVYVFLPGGPPSLGFVNAYNENGLREAGIEFLGTAEMDEFDLQKFGDAALGLKTAFHYSAAHDSDANREFKKAMKAQAADALENYASVGAYDGMHIIHKMVEATDGKKDGDKAIEAIKGYEWESPRGPAMIDPETRHITQNVYLREVERDGDILVNTEIENFGMQPDHGLKKQ</sequence>
<dbReference type="InterPro" id="IPR051010">
    <property type="entry name" value="BCAA_transport"/>
</dbReference>
<dbReference type="SUPFAM" id="SSF53822">
    <property type="entry name" value="Periplasmic binding protein-like I"/>
    <property type="match status" value="1"/>
</dbReference>
<dbReference type="Proteomes" id="UP000266206">
    <property type="component" value="Unassembled WGS sequence"/>
</dbReference>
<dbReference type="EMBL" id="NQYH01000001">
    <property type="protein sequence ID" value="RIY42415.1"/>
    <property type="molecule type" value="Genomic_DNA"/>
</dbReference>
<dbReference type="GO" id="GO:0006865">
    <property type="term" value="P:amino acid transport"/>
    <property type="evidence" value="ECO:0007669"/>
    <property type="project" value="UniProtKB-KW"/>
</dbReference>
<evidence type="ECO:0000313" key="7">
    <source>
        <dbReference type="EMBL" id="RIY42415.1"/>
    </source>
</evidence>
<gene>
    <name evidence="7" type="ORF">CJP73_03000</name>
</gene>
<dbReference type="PANTHER" id="PTHR30483:SF6">
    <property type="entry name" value="PERIPLASMIC BINDING PROTEIN OF ABC TRANSPORTER FOR NATURAL AMINO ACIDS"/>
    <property type="match status" value="1"/>
</dbReference>
<organism evidence="7 8">
    <name type="scientific">Neopusillimonas maritima</name>
    <dbReference type="NCBI Taxonomy" id="2026239"/>
    <lineage>
        <taxon>Bacteria</taxon>
        <taxon>Pseudomonadati</taxon>
        <taxon>Pseudomonadota</taxon>
        <taxon>Betaproteobacteria</taxon>
        <taxon>Burkholderiales</taxon>
        <taxon>Alcaligenaceae</taxon>
        <taxon>Neopusillimonas</taxon>
    </lineage>
</organism>
<evidence type="ECO:0000256" key="1">
    <source>
        <dbReference type="ARBA" id="ARBA00010062"/>
    </source>
</evidence>
<dbReference type="Pfam" id="PF13458">
    <property type="entry name" value="Peripla_BP_6"/>
    <property type="match status" value="1"/>
</dbReference>
<feature type="domain" description="Leucine-binding protein" evidence="6">
    <location>
        <begin position="25"/>
        <end position="367"/>
    </location>
</feature>
<comment type="caution">
    <text evidence="7">The sequence shown here is derived from an EMBL/GenBank/DDBJ whole genome shotgun (WGS) entry which is preliminary data.</text>
</comment>
<dbReference type="InterPro" id="IPR028081">
    <property type="entry name" value="Leu-bd"/>
</dbReference>
<dbReference type="AlphaFoldDB" id="A0A3A1YXY4"/>
<dbReference type="InterPro" id="IPR000709">
    <property type="entry name" value="Leu_Ile_Val-bd"/>
</dbReference>
<protein>
    <submittedName>
        <fullName evidence="7">Branched-chain amino acid ABC transporter substrate-binding protein</fullName>
    </submittedName>
</protein>
<evidence type="ECO:0000256" key="4">
    <source>
        <dbReference type="ARBA" id="ARBA00022970"/>
    </source>
</evidence>
<reference evidence="7 8" key="1">
    <citation type="submission" date="2017-08" db="EMBL/GenBank/DDBJ databases">
        <title>Pusillimonas indicus sp. nov., a member of the family Alcaligenaceae isolated from surface seawater.</title>
        <authorList>
            <person name="Li J."/>
        </authorList>
    </citation>
    <scope>NUCLEOTIDE SEQUENCE [LARGE SCALE GENOMIC DNA]</scope>
    <source>
        <strain evidence="7 8">L52-1-41</strain>
    </source>
</reference>
<dbReference type="Gene3D" id="3.40.50.2300">
    <property type="match status" value="2"/>
</dbReference>
<dbReference type="InterPro" id="IPR028082">
    <property type="entry name" value="Peripla_BP_I"/>
</dbReference>
<dbReference type="PANTHER" id="PTHR30483">
    <property type="entry name" value="LEUCINE-SPECIFIC-BINDING PROTEIN"/>
    <property type="match status" value="1"/>
</dbReference>
<dbReference type="OrthoDB" id="5469508at2"/>
<dbReference type="PRINTS" id="PR00337">
    <property type="entry name" value="LEUILEVALBP"/>
</dbReference>
<evidence type="ECO:0000256" key="3">
    <source>
        <dbReference type="ARBA" id="ARBA00022729"/>
    </source>
</evidence>